<accession>A0A7J8MQE1</accession>
<gene>
    <name evidence="1" type="ORF">Golob_011593</name>
</gene>
<protein>
    <submittedName>
        <fullName evidence="1">Uncharacterized protein</fullName>
    </submittedName>
</protein>
<keyword evidence="2" id="KW-1185">Reference proteome</keyword>
<name>A0A7J8MQE1_9ROSI</name>
<evidence type="ECO:0000313" key="1">
    <source>
        <dbReference type="EMBL" id="MBA0566814.1"/>
    </source>
</evidence>
<evidence type="ECO:0000313" key="2">
    <source>
        <dbReference type="Proteomes" id="UP000593572"/>
    </source>
</evidence>
<feature type="non-terminal residue" evidence="1">
    <location>
        <position position="39"/>
    </location>
</feature>
<dbReference type="EMBL" id="JABEZX010000009">
    <property type="protein sequence ID" value="MBA0566814.1"/>
    <property type="molecule type" value="Genomic_DNA"/>
</dbReference>
<dbReference type="Proteomes" id="UP000593572">
    <property type="component" value="Unassembled WGS sequence"/>
</dbReference>
<dbReference type="AlphaFoldDB" id="A0A7J8MQE1"/>
<organism evidence="1 2">
    <name type="scientific">Gossypium lobatum</name>
    <dbReference type="NCBI Taxonomy" id="34289"/>
    <lineage>
        <taxon>Eukaryota</taxon>
        <taxon>Viridiplantae</taxon>
        <taxon>Streptophyta</taxon>
        <taxon>Embryophyta</taxon>
        <taxon>Tracheophyta</taxon>
        <taxon>Spermatophyta</taxon>
        <taxon>Magnoliopsida</taxon>
        <taxon>eudicotyledons</taxon>
        <taxon>Gunneridae</taxon>
        <taxon>Pentapetalae</taxon>
        <taxon>rosids</taxon>
        <taxon>malvids</taxon>
        <taxon>Malvales</taxon>
        <taxon>Malvaceae</taxon>
        <taxon>Malvoideae</taxon>
        <taxon>Gossypium</taxon>
    </lineage>
</organism>
<comment type="caution">
    <text evidence="1">The sequence shown here is derived from an EMBL/GenBank/DDBJ whole genome shotgun (WGS) entry which is preliminary data.</text>
</comment>
<sequence length="39" mass="4497">MKDTPISRSFLTCSISFGVRRMQSLLQCLLQLVLLRMPL</sequence>
<reference evidence="1 2" key="1">
    <citation type="journal article" date="2019" name="Genome Biol. Evol.">
        <title>Insights into the evolution of the New World diploid cottons (Gossypium, subgenus Houzingenia) based on genome sequencing.</title>
        <authorList>
            <person name="Grover C.E."/>
            <person name="Arick M.A. 2nd"/>
            <person name="Thrash A."/>
            <person name="Conover J.L."/>
            <person name="Sanders W.S."/>
            <person name="Peterson D.G."/>
            <person name="Frelichowski J.E."/>
            <person name="Scheffler J.A."/>
            <person name="Scheffler B.E."/>
            <person name="Wendel J.F."/>
        </authorList>
    </citation>
    <scope>NUCLEOTIDE SEQUENCE [LARGE SCALE GENOMIC DNA]</scope>
    <source>
        <strain evidence="1">157</strain>
        <tissue evidence="1">Leaf</tissue>
    </source>
</reference>
<proteinExistence type="predicted"/>